<evidence type="ECO:0000256" key="5">
    <source>
        <dbReference type="ARBA" id="ARBA00022801"/>
    </source>
</evidence>
<comment type="catalytic activity">
    <reaction evidence="1">
        <text>alpha,alpha-trehalose + H2O = alpha-D-glucose + beta-D-glucose</text>
        <dbReference type="Rhea" id="RHEA:32675"/>
        <dbReference type="ChEBI" id="CHEBI:15377"/>
        <dbReference type="ChEBI" id="CHEBI:15903"/>
        <dbReference type="ChEBI" id="CHEBI:16551"/>
        <dbReference type="ChEBI" id="CHEBI:17925"/>
        <dbReference type="EC" id="3.2.1.28"/>
    </reaction>
</comment>
<dbReference type="EMBL" id="RBZU01000003">
    <property type="protein sequence ID" value="RKP56479.1"/>
    <property type="molecule type" value="Genomic_DNA"/>
</dbReference>
<evidence type="ECO:0000256" key="1">
    <source>
        <dbReference type="ARBA" id="ARBA00001576"/>
    </source>
</evidence>
<keyword evidence="6" id="KW-0119">Carbohydrate metabolism</keyword>
<evidence type="ECO:0000256" key="9">
    <source>
        <dbReference type="ARBA" id="ARBA00031637"/>
    </source>
</evidence>
<dbReference type="Pfam" id="PF00723">
    <property type="entry name" value="Glyco_hydro_15"/>
    <property type="match status" value="1"/>
</dbReference>
<keyword evidence="15" id="KW-1185">Reference proteome</keyword>
<dbReference type="GO" id="GO:0004555">
    <property type="term" value="F:alpha,alpha-trehalase activity"/>
    <property type="evidence" value="ECO:0007669"/>
    <property type="project" value="UniProtKB-EC"/>
</dbReference>
<feature type="domain" description="GH15-like" evidence="12">
    <location>
        <begin position="217"/>
        <end position="582"/>
    </location>
</feature>
<feature type="domain" description="Trehalase-like N-terminal" evidence="13">
    <location>
        <begin position="2"/>
        <end position="167"/>
    </location>
</feature>
<comment type="pathway">
    <text evidence="11">Glycan degradation; trehalose degradation; D-glucose from alpha,alpha-trehalose: step 1/1.</text>
</comment>
<dbReference type="OrthoDB" id="3902805at2"/>
<gene>
    <name evidence="14" type="ORF">D7S86_08850</name>
</gene>
<dbReference type="Gene3D" id="1.50.10.10">
    <property type="match status" value="1"/>
</dbReference>
<evidence type="ECO:0000313" key="14">
    <source>
        <dbReference type="EMBL" id="RKP56479.1"/>
    </source>
</evidence>
<comment type="caution">
    <text evidence="14">The sequence shown here is derived from an EMBL/GenBank/DDBJ whole genome shotgun (WGS) entry which is preliminary data.</text>
</comment>
<evidence type="ECO:0000259" key="13">
    <source>
        <dbReference type="Pfam" id="PF19291"/>
    </source>
</evidence>
<dbReference type="Pfam" id="PF19291">
    <property type="entry name" value="TREH_N"/>
    <property type="match status" value="1"/>
</dbReference>
<organism evidence="14 15">
    <name type="scientific">Pararobbsia silviterrae</name>
    <dbReference type="NCBI Taxonomy" id="1792498"/>
    <lineage>
        <taxon>Bacteria</taxon>
        <taxon>Pseudomonadati</taxon>
        <taxon>Pseudomonadota</taxon>
        <taxon>Betaproteobacteria</taxon>
        <taxon>Burkholderiales</taxon>
        <taxon>Burkholderiaceae</taxon>
        <taxon>Pararobbsia</taxon>
    </lineage>
</organism>
<dbReference type="EC" id="3.2.1.28" evidence="3"/>
<dbReference type="SUPFAM" id="SSF48208">
    <property type="entry name" value="Six-hairpin glycosidases"/>
    <property type="match status" value="1"/>
</dbReference>
<dbReference type="InterPro" id="IPR011613">
    <property type="entry name" value="GH15-like"/>
</dbReference>
<dbReference type="RefSeq" id="WP_121085506.1">
    <property type="nucleotide sequence ID" value="NZ_RBZU01000003.1"/>
</dbReference>
<dbReference type="PANTHER" id="PTHR31616:SF0">
    <property type="entry name" value="GLUCAN 1,4-ALPHA-GLUCOSIDASE"/>
    <property type="match status" value="1"/>
</dbReference>
<name>A0A494Y2I0_9BURK</name>
<sequence>MAARIEDYALIGDGHTAALVSRDGSVDWLCWPRFDSSACFAALLGTPDNGRWLIAPQEATTHVRRHYRDGTLILETDYETSTGSVTVVDFMPLRNGWSELIRIVFGKRGTVDMKMEMALRFDYGAAVPWVTRLPDDSGLRAIAGPDMVILRTPVDLVGVNFHTEAHFRVEAGQAVPFTLAYAPSHHAPPPAGNPRNALAKTENYWREWTGRSTVEGRYAEPIQRSLITLKALAYEPTGGIVAAPTTSLPEAIGGTRNWDYRYTWLRDATITLLALMRCGYYDEAGKWRDWLARAIAGSPDQLRIMYGLAGERRLPEWEVPWLSGYENSQPVRIGNQAVDQLQLDVYGEVMNALYVARAGGLPADETSWPIQNALVDHLATIWTQPDEGIWEVRGGRQHFTFSKVMAWVAVDRAIKSVERFGVDGPLDAWRTLRERIHADVCANAWSPKRQAFTQAYGSDNLDASVLLMSLLGFLPASDPRMRSTIEAIEKDLTDGGLVMRYRTEHTADGLPPGEGTFLACSFWMADNLALIGRRDEAHALYEHLLSLRNDVGLLAEEYDVIRQRQVGNFPQAFSHVALIHTGLNLMRHEQSIAQAAGQPASTEA</sequence>
<evidence type="ECO:0000256" key="10">
    <source>
        <dbReference type="ARBA" id="ARBA00053030"/>
    </source>
</evidence>
<evidence type="ECO:0000256" key="7">
    <source>
        <dbReference type="ARBA" id="ARBA00023295"/>
    </source>
</evidence>
<evidence type="ECO:0000259" key="12">
    <source>
        <dbReference type="Pfam" id="PF00723"/>
    </source>
</evidence>
<dbReference type="InterPro" id="IPR012341">
    <property type="entry name" value="6hp_glycosidase-like_sf"/>
</dbReference>
<evidence type="ECO:0000256" key="11">
    <source>
        <dbReference type="ARBA" id="ARBA00060615"/>
    </source>
</evidence>
<dbReference type="Proteomes" id="UP000270342">
    <property type="component" value="Unassembled WGS sequence"/>
</dbReference>
<dbReference type="InterPro" id="IPR008928">
    <property type="entry name" value="6-hairpin_glycosidase_sf"/>
</dbReference>
<evidence type="ECO:0000256" key="8">
    <source>
        <dbReference type="ARBA" id="ARBA00030473"/>
    </source>
</evidence>
<comment type="similarity">
    <text evidence="2">Belongs to the glycosyl hydrolase 15 family.</text>
</comment>
<evidence type="ECO:0000256" key="4">
    <source>
        <dbReference type="ARBA" id="ARBA00019905"/>
    </source>
</evidence>
<dbReference type="GO" id="GO:0005993">
    <property type="term" value="P:trehalose catabolic process"/>
    <property type="evidence" value="ECO:0007669"/>
    <property type="project" value="UniProtKB-ARBA"/>
</dbReference>
<proteinExistence type="inferred from homology"/>
<dbReference type="FunFam" id="1.50.10.10:FF:000005">
    <property type="entry name" value="Glycosyl hydrolase, glucoamylase"/>
    <property type="match status" value="1"/>
</dbReference>
<dbReference type="InterPro" id="IPR045582">
    <property type="entry name" value="Trehalase-like_N"/>
</dbReference>
<evidence type="ECO:0000256" key="6">
    <source>
        <dbReference type="ARBA" id="ARBA00023277"/>
    </source>
</evidence>
<dbReference type="AlphaFoldDB" id="A0A494Y2I0"/>
<keyword evidence="5 14" id="KW-0378">Hydrolase</keyword>
<accession>A0A494Y2I0</accession>
<reference evidence="14 15" key="1">
    <citation type="submission" date="2018-10" db="EMBL/GenBank/DDBJ databases">
        <title>Robbsia sp. DHC34, isolated from soil.</title>
        <authorList>
            <person name="Gao Z.-H."/>
            <person name="Qiu L.-H."/>
        </authorList>
    </citation>
    <scope>NUCLEOTIDE SEQUENCE [LARGE SCALE GENOMIC DNA]</scope>
    <source>
        <strain evidence="14 15">DHC34</strain>
    </source>
</reference>
<comment type="cofactor">
    <cofactor evidence="10">
        <name>phosphate</name>
        <dbReference type="ChEBI" id="CHEBI:43474"/>
    </cofactor>
</comment>
<dbReference type="PANTHER" id="PTHR31616">
    <property type="entry name" value="TREHALASE"/>
    <property type="match status" value="1"/>
</dbReference>
<evidence type="ECO:0000313" key="15">
    <source>
        <dbReference type="Proteomes" id="UP000270342"/>
    </source>
</evidence>
<evidence type="ECO:0000256" key="2">
    <source>
        <dbReference type="ARBA" id="ARBA00006188"/>
    </source>
</evidence>
<keyword evidence="7" id="KW-0326">Glycosidase</keyword>
<protein>
    <recommendedName>
        <fullName evidence="4">Trehalase</fullName>
        <ecNumber evidence="3">3.2.1.28</ecNumber>
    </recommendedName>
    <alternativeName>
        <fullName evidence="8">Alpha,alpha-trehalase</fullName>
    </alternativeName>
    <alternativeName>
        <fullName evidence="9">Alpha,alpha-trehalose glucohydrolase</fullName>
    </alternativeName>
</protein>
<evidence type="ECO:0000256" key="3">
    <source>
        <dbReference type="ARBA" id="ARBA00012757"/>
    </source>
</evidence>